<evidence type="ECO:0000256" key="2">
    <source>
        <dbReference type="ARBA" id="ARBA00022723"/>
    </source>
</evidence>
<dbReference type="EnsemblMetazoa" id="XM_038219523.1">
    <property type="protein sequence ID" value="XP_038075451.1"/>
    <property type="gene ID" value="LOC119743153"/>
</dbReference>
<evidence type="ECO:0000259" key="8">
    <source>
        <dbReference type="PROSITE" id="PS52027"/>
    </source>
</evidence>
<feature type="domain" description="C2HC/C3H-type" evidence="8">
    <location>
        <begin position="571"/>
        <end position="600"/>
    </location>
</feature>
<keyword evidence="5" id="KW-0175">Coiled coil</keyword>
<dbReference type="EnsemblMetazoa" id="XM_038219524.1">
    <property type="protein sequence ID" value="XP_038075452.1"/>
    <property type="gene ID" value="LOC119743153"/>
</dbReference>
<feature type="compositionally biased region" description="Basic and acidic residues" evidence="7">
    <location>
        <begin position="130"/>
        <end position="142"/>
    </location>
</feature>
<keyword evidence="10" id="KW-1185">Reference proteome</keyword>
<proteinExistence type="inferred from homology"/>
<feature type="region of interest" description="Disordered" evidence="7">
    <location>
        <begin position="210"/>
        <end position="547"/>
    </location>
</feature>
<evidence type="ECO:0000256" key="6">
    <source>
        <dbReference type="PROSITE-ProRule" id="PRU01371"/>
    </source>
</evidence>
<feature type="domain" description="C2HC/C3H-type" evidence="8">
    <location>
        <begin position="679"/>
        <end position="708"/>
    </location>
</feature>
<dbReference type="Gene3D" id="3.30.160.60">
    <property type="entry name" value="Classic Zinc Finger"/>
    <property type="match status" value="1"/>
</dbReference>
<keyword evidence="3 6" id="KW-0863">Zinc-finger</keyword>
<feature type="compositionally biased region" description="Low complexity" evidence="7">
    <location>
        <begin position="175"/>
        <end position="188"/>
    </location>
</feature>
<feature type="compositionally biased region" description="Polar residues" evidence="7">
    <location>
        <begin position="475"/>
        <end position="507"/>
    </location>
</feature>
<evidence type="ECO:0000256" key="1">
    <source>
        <dbReference type="ARBA" id="ARBA00010843"/>
    </source>
</evidence>
<dbReference type="Proteomes" id="UP000887568">
    <property type="component" value="Unplaced"/>
</dbReference>
<dbReference type="AlphaFoldDB" id="A0A914BHV7"/>
<name>A0A914BHV7_PATMI</name>
<evidence type="ECO:0000313" key="10">
    <source>
        <dbReference type="Proteomes" id="UP000887568"/>
    </source>
</evidence>
<keyword evidence="4" id="KW-0862">Zinc</keyword>
<evidence type="ECO:0000256" key="3">
    <source>
        <dbReference type="ARBA" id="ARBA00022771"/>
    </source>
</evidence>
<feature type="region of interest" description="Disordered" evidence="7">
    <location>
        <begin position="1"/>
        <end position="26"/>
    </location>
</feature>
<evidence type="ECO:0000256" key="4">
    <source>
        <dbReference type="ARBA" id="ARBA00022833"/>
    </source>
</evidence>
<dbReference type="PANTHER" id="PTHR14649">
    <property type="entry name" value="ZINC FINGER C2HC DOMAIN-CONTAINING PROTEIN 1C"/>
    <property type="match status" value="1"/>
</dbReference>
<dbReference type="PROSITE" id="PS52027">
    <property type="entry name" value="ZF_C2HC_C3H"/>
    <property type="match status" value="2"/>
</dbReference>
<evidence type="ECO:0000256" key="5">
    <source>
        <dbReference type="ARBA" id="ARBA00023054"/>
    </source>
</evidence>
<feature type="compositionally biased region" description="Polar residues" evidence="7">
    <location>
        <begin position="210"/>
        <end position="222"/>
    </location>
</feature>
<dbReference type="Pfam" id="PF13913">
    <property type="entry name" value="zf-C2HC_2"/>
    <property type="match status" value="2"/>
</dbReference>
<feature type="compositionally biased region" description="Basic residues" evidence="7">
    <location>
        <begin position="517"/>
        <end position="526"/>
    </location>
</feature>
<dbReference type="InterPro" id="IPR049899">
    <property type="entry name" value="Znf_C2HC_C3H"/>
</dbReference>
<feature type="compositionally biased region" description="Basic and acidic residues" evidence="7">
    <location>
        <begin position="247"/>
        <end position="279"/>
    </location>
</feature>
<feature type="compositionally biased region" description="Basic and acidic residues" evidence="7">
    <location>
        <begin position="375"/>
        <end position="410"/>
    </location>
</feature>
<evidence type="ECO:0000256" key="7">
    <source>
        <dbReference type="SAM" id="MobiDB-lite"/>
    </source>
</evidence>
<feature type="compositionally biased region" description="Basic and acidic residues" evidence="7">
    <location>
        <begin position="624"/>
        <end position="640"/>
    </location>
</feature>
<dbReference type="RefSeq" id="XP_038075451.1">
    <property type="nucleotide sequence ID" value="XM_038219523.1"/>
</dbReference>
<feature type="compositionally biased region" description="Basic and acidic residues" evidence="7">
    <location>
        <begin position="657"/>
        <end position="668"/>
    </location>
</feature>
<dbReference type="RefSeq" id="XP_038075452.1">
    <property type="nucleotide sequence ID" value="XM_038219524.1"/>
</dbReference>
<dbReference type="OrthoDB" id="10255185at2759"/>
<dbReference type="PANTHER" id="PTHR14649:SF1">
    <property type="entry name" value="ZINC FINGER C2HC DOMAIN-CONTAINING PROTEIN 1C"/>
    <property type="match status" value="1"/>
</dbReference>
<feature type="region of interest" description="Disordered" evidence="7">
    <location>
        <begin position="105"/>
        <end position="189"/>
    </location>
</feature>
<comment type="similarity">
    <text evidence="1">Belongs to the ZC2HC1 family.</text>
</comment>
<dbReference type="GeneID" id="119743153"/>
<keyword evidence="2" id="KW-0479">Metal-binding</keyword>
<feature type="region of interest" description="Disordered" evidence="7">
    <location>
        <begin position="657"/>
        <end position="681"/>
    </location>
</feature>
<evidence type="ECO:0000313" key="9">
    <source>
        <dbReference type="EnsemblMetazoa" id="XP_038075451.1"/>
    </source>
</evidence>
<dbReference type="OMA" id="DYKQCPY"/>
<accession>A0A914BHV7</accession>
<feature type="region of interest" description="Disordered" evidence="7">
    <location>
        <begin position="617"/>
        <end position="640"/>
    </location>
</feature>
<protein>
    <recommendedName>
        <fullName evidence="8">C2HC/C3H-type domain-containing protein</fullName>
    </recommendedName>
</protein>
<dbReference type="GO" id="GO:0008270">
    <property type="term" value="F:zinc ion binding"/>
    <property type="evidence" value="ECO:0007669"/>
    <property type="project" value="UniProtKB-KW"/>
</dbReference>
<feature type="compositionally biased region" description="Basic and acidic residues" evidence="7">
    <location>
        <begin position="417"/>
        <end position="448"/>
    </location>
</feature>
<dbReference type="InterPro" id="IPR026104">
    <property type="entry name" value="ZNF_C2HC_dom_1C"/>
</dbReference>
<reference evidence="9" key="1">
    <citation type="submission" date="2022-11" db="UniProtKB">
        <authorList>
            <consortium name="EnsemblMetazoa"/>
        </authorList>
    </citation>
    <scope>IDENTIFICATION</scope>
</reference>
<feature type="compositionally biased region" description="Polar residues" evidence="7">
    <location>
        <begin position="350"/>
        <end position="368"/>
    </location>
</feature>
<feature type="compositionally biased region" description="Polar residues" evidence="7">
    <location>
        <begin position="1"/>
        <end position="14"/>
    </location>
</feature>
<feature type="compositionally biased region" description="Polar residues" evidence="7">
    <location>
        <begin position="152"/>
        <end position="166"/>
    </location>
</feature>
<sequence>MSMADTHTYSNPRKGSTRRAASSHIPVPINRHKVKELQHRHSAPEPSRLLMMRNQYQQQLLHEKEAKLIQMYQDNQDAALGRVTGSGAANKRGIVRDFFRERHEIEQSNSASSLDRTEHFQWKKRQNQGELDRMEKEKETQLHRLKRASSERILSQHQRTGLSRSNPLAPLKKGQSQSMNSLQQQQSQDMLYNEPSAQRFGYNRKHVQFSEPTSNQTETQNKAVPHKVKRSSKAQIKPKSEPATSDLRGESEIPVRSKSKKIIEQPDKLRHQVKPRSEPLPRIVDSDYQDNTGYDVSQERKPHSQSKKKSGNIPKPKWKPPATYSDEDEDDQSPPPYFPKAAQVKRKQDQSPNTKRQSRSTKQTSDFQKWQLEQDLERANRLERYNKESESKRELEPDYLFDRDMKEQKAIQRQRKKELDEAEQHQRYMTDLEEQIARKQLELSKLDQESNAELSLSPRQSKPKTKSKTKSNQSAQYSKQEPFSPNQMEFGLSNESPRYNETSSVASSEAIVSKPVKVQRSKRKSNINHNKPKENSTSVSIQDDDEMPELSTASYYAEFADTSEDAVVDLDLEGCPICGRQFARDRLRKHAKVCQKTAKKKPRKVFDARKHRLEGTELAGYVEHGQHKEDERPKKKSNWREKHNEFIRAIRDAREFQNHVAKGGDPRDLPPPAATTHSDYKQCPHCQRRFDPAVAERHIPKCKQIKSRPAPPKKTGRR</sequence>
<organism evidence="9 10">
    <name type="scientific">Patiria miniata</name>
    <name type="common">Bat star</name>
    <name type="synonym">Asterina miniata</name>
    <dbReference type="NCBI Taxonomy" id="46514"/>
    <lineage>
        <taxon>Eukaryota</taxon>
        <taxon>Metazoa</taxon>
        <taxon>Echinodermata</taxon>
        <taxon>Eleutherozoa</taxon>
        <taxon>Asterozoa</taxon>
        <taxon>Asteroidea</taxon>
        <taxon>Valvatacea</taxon>
        <taxon>Valvatida</taxon>
        <taxon>Asterinidae</taxon>
        <taxon>Patiria</taxon>
    </lineage>
</organism>